<evidence type="ECO:0000313" key="2">
    <source>
        <dbReference type="Proteomes" id="UP000038750"/>
    </source>
</evidence>
<proteinExistence type="predicted"/>
<evidence type="ECO:0000313" key="1">
    <source>
        <dbReference type="EMBL" id="CNG74296.1"/>
    </source>
</evidence>
<accession>A0A0T9N3L7</accession>
<name>A0A0T9N3L7_YERIN</name>
<reference evidence="1 2" key="1">
    <citation type="submission" date="2015-03" db="EMBL/GenBank/DDBJ databases">
        <authorList>
            <person name="Murphy D."/>
        </authorList>
    </citation>
    <scope>NUCLEOTIDE SEQUENCE [LARGE SCALE GENOMIC DNA]</scope>
    <source>
        <strain evidence="1 2">BR165/97</strain>
    </source>
</reference>
<dbReference type="AlphaFoldDB" id="A0A0T9N3L7"/>
<dbReference type="EMBL" id="CPZJ01000032">
    <property type="protein sequence ID" value="CNG74296.1"/>
    <property type="molecule type" value="Genomic_DNA"/>
</dbReference>
<sequence length="97" mass="11116">MNIVYLGIDLAKNVFQLCGLNQAGKPLNTKRVDQKILFQTVANIPACLIDIEASTGAFYWQREFEKLGHKVKVISPQYVKPFVRGQKMTAMMRWRSL</sequence>
<organism evidence="1 2">
    <name type="scientific">Yersinia intermedia</name>
    <dbReference type="NCBI Taxonomy" id="631"/>
    <lineage>
        <taxon>Bacteria</taxon>
        <taxon>Pseudomonadati</taxon>
        <taxon>Pseudomonadota</taxon>
        <taxon>Gammaproteobacteria</taxon>
        <taxon>Enterobacterales</taxon>
        <taxon>Yersiniaceae</taxon>
        <taxon>Yersinia</taxon>
    </lineage>
</organism>
<gene>
    <name evidence="1" type="ORF">ERS008530_04582</name>
</gene>
<protein>
    <submittedName>
        <fullName evidence="1">Transposase for insertion sequence element IS1328</fullName>
    </submittedName>
</protein>
<dbReference type="Proteomes" id="UP000038750">
    <property type="component" value="Unassembled WGS sequence"/>
</dbReference>